<protein>
    <submittedName>
        <fullName evidence="1">Uncharacterized protein</fullName>
    </submittedName>
</protein>
<dbReference type="EMBL" id="UINC01161914">
    <property type="protein sequence ID" value="SVD61376.1"/>
    <property type="molecule type" value="Genomic_DNA"/>
</dbReference>
<gene>
    <name evidence="1" type="ORF">METZ01_LOCUS414230</name>
</gene>
<name>A0A382WR84_9ZZZZ</name>
<reference evidence="1" key="1">
    <citation type="submission" date="2018-05" db="EMBL/GenBank/DDBJ databases">
        <authorList>
            <person name="Lanie J.A."/>
            <person name="Ng W.-L."/>
            <person name="Kazmierczak K.M."/>
            <person name="Andrzejewski T.M."/>
            <person name="Davidsen T.M."/>
            <person name="Wayne K.J."/>
            <person name="Tettelin H."/>
            <person name="Glass J.I."/>
            <person name="Rusch D."/>
            <person name="Podicherti R."/>
            <person name="Tsui H.-C.T."/>
            <person name="Winkler M.E."/>
        </authorList>
    </citation>
    <scope>NUCLEOTIDE SEQUENCE</scope>
</reference>
<evidence type="ECO:0000313" key="1">
    <source>
        <dbReference type="EMBL" id="SVD61376.1"/>
    </source>
</evidence>
<dbReference type="AlphaFoldDB" id="A0A382WR84"/>
<accession>A0A382WR84</accession>
<feature type="non-terminal residue" evidence="1">
    <location>
        <position position="27"/>
    </location>
</feature>
<proteinExistence type="predicted"/>
<organism evidence="1">
    <name type="scientific">marine metagenome</name>
    <dbReference type="NCBI Taxonomy" id="408172"/>
    <lineage>
        <taxon>unclassified sequences</taxon>
        <taxon>metagenomes</taxon>
        <taxon>ecological metagenomes</taxon>
    </lineage>
</organism>
<sequence>MILEDIIFSRFTGILILEDIVFQKFIA</sequence>